<dbReference type="PANTHER" id="PTHR18868">
    <property type="entry name" value="OS07G0665300 PROTEIN-RELATED"/>
    <property type="match status" value="1"/>
</dbReference>
<protein>
    <submittedName>
        <fullName evidence="2">Uncharacterized protein</fullName>
    </submittedName>
</protein>
<keyword evidence="3" id="KW-1185">Reference proteome</keyword>
<dbReference type="PANTHER" id="PTHR18868:SF44">
    <property type="match status" value="1"/>
</dbReference>
<evidence type="ECO:0000256" key="1">
    <source>
        <dbReference type="SAM" id="MobiDB-lite"/>
    </source>
</evidence>
<dbReference type="Gramene" id="TraesCS7D02G448800.1">
    <property type="protein sequence ID" value="TraesCS7D02G448800.1"/>
    <property type="gene ID" value="TraesCS7D02G448800"/>
</dbReference>
<dbReference type="Gramene" id="TraesROB_scaffold_016861_01G000600.1">
    <property type="protein sequence ID" value="TraesROB_scaffold_016861_01G000600.1"/>
    <property type="gene ID" value="TraesROB_scaffold_016861_01G000600"/>
</dbReference>
<evidence type="ECO:0000313" key="2">
    <source>
        <dbReference type="EnsemblPlants" id="TraesCS7D02G448800.1"/>
    </source>
</evidence>
<name>A0A3B6TWP2_WHEAT</name>
<feature type="region of interest" description="Disordered" evidence="1">
    <location>
        <begin position="636"/>
        <end position="667"/>
    </location>
</feature>
<dbReference type="RefSeq" id="XP_044442615.1">
    <property type="nucleotide sequence ID" value="XM_044586680.1"/>
</dbReference>
<accession>A0A3B6TWP2</accession>
<feature type="region of interest" description="Disordered" evidence="1">
    <location>
        <begin position="427"/>
        <end position="492"/>
    </location>
</feature>
<feature type="compositionally biased region" description="Basic and acidic residues" evidence="1">
    <location>
        <begin position="427"/>
        <end position="456"/>
    </location>
</feature>
<dbReference type="Gramene" id="TraesCAD_scaffold_069916_01G000600.1">
    <property type="protein sequence ID" value="TraesCAD_scaffold_069916_01G000600.1"/>
    <property type="gene ID" value="TraesCAD_scaffold_069916_01G000600"/>
</dbReference>
<gene>
    <name evidence="2" type="primary">LOC123168814</name>
</gene>
<dbReference type="KEGG" id="taes:123168814"/>
<proteinExistence type="predicted"/>
<feature type="compositionally biased region" description="Polar residues" evidence="1">
    <location>
        <begin position="639"/>
        <end position="657"/>
    </location>
</feature>
<dbReference type="Gramene" id="TraesWEE_scaffold_005114_01G000600.1">
    <property type="protein sequence ID" value="TraesWEE_scaffold_005114_01G000600.1"/>
    <property type="gene ID" value="TraesWEE_scaffold_005114_01G000600"/>
</dbReference>
<dbReference type="EnsemblPlants" id="TraesCS7D02G448800.1">
    <property type="protein sequence ID" value="TraesCS7D02G448800.1"/>
    <property type="gene ID" value="TraesCS7D02G448800"/>
</dbReference>
<feature type="compositionally biased region" description="Polar residues" evidence="1">
    <location>
        <begin position="477"/>
        <end position="489"/>
    </location>
</feature>
<dbReference type="GeneID" id="123168814"/>
<dbReference type="STRING" id="4565.A0A3B6TWP2"/>
<dbReference type="OrthoDB" id="674967at2759"/>
<organism evidence="2">
    <name type="scientific">Triticum aestivum</name>
    <name type="common">Wheat</name>
    <dbReference type="NCBI Taxonomy" id="4565"/>
    <lineage>
        <taxon>Eukaryota</taxon>
        <taxon>Viridiplantae</taxon>
        <taxon>Streptophyta</taxon>
        <taxon>Embryophyta</taxon>
        <taxon>Tracheophyta</taxon>
        <taxon>Spermatophyta</taxon>
        <taxon>Magnoliopsida</taxon>
        <taxon>Liliopsida</taxon>
        <taxon>Poales</taxon>
        <taxon>Poaceae</taxon>
        <taxon>BOP clade</taxon>
        <taxon>Pooideae</taxon>
        <taxon>Triticodae</taxon>
        <taxon>Triticeae</taxon>
        <taxon>Triticinae</taxon>
        <taxon>Triticum</taxon>
    </lineage>
</organism>
<reference evidence="2" key="1">
    <citation type="submission" date="2018-08" db="EMBL/GenBank/DDBJ databases">
        <authorList>
            <person name="Rossello M."/>
        </authorList>
    </citation>
    <scope>NUCLEOTIDE SEQUENCE [LARGE SCALE GENOMIC DNA]</scope>
    <source>
        <strain evidence="2">cv. Chinese Spring</strain>
    </source>
</reference>
<dbReference type="SUPFAM" id="SSF50494">
    <property type="entry name" value="Trypsin-like serine proteases"/>
    <property type="match status" value="1"/>
</dbReference>
<dbReference type="Proteomes" id="UP000019116">
    <property type="component" value="Chromosome 7D"/>
</dbReference>
<dbReference type="InterPro" id="IPR009003">
    <property type="entry name" value="Peptidase_S1_PA"/>
</dbReference>
<dbReference type="Gramene" id="TraesCLE_scaffold_083385_01G000600.1">
    <property type="protein sequence ID" value="TraesCLE_scaffold_083385_01G000600.1"/>
    <property type="gene ID" value="TraesCLE_scaffold_083385_01G000600"/>
</dbReference>
<dbReference type="Gramene" id="TraesCS7D03G1066000.1">
    <property type="protein sequence ID" value="TraesCS7D03G1066000.1.CDS"/>
    <property type="gene ID" value="TraesCS7D03G1066000"/>
</dbReference>
<sequence length="759" mass="80135">MSRLSPELRLRIPTQPDLLSGEATLFISVRDSPSTLDPQIPSSPSCLMTASASLEREERAINRRNGRESSLASSGSHVPKATNCRMSKGMKAMLKLHAVQAAYAAAEEKRCALEEEQFGRLPDRDGSASTFEEKQFGYLVGHCQEYYLTCANITRDLSSIVISIALFDGDKMFFACSGICVSYGSTQFQLTRFETSARLVTAYNENMNKDDNLRIDVRLPSNAMTEGFLGLYDRDIAIVTTAGLPNVRSVELDLQAQAVPTSPGSRILAAGRSFTSAMRGSICMEHPSRWISDDGQHITEAALGGPLISDDGRFLGMNLDNKESEANTVYSFFISRGLLYQRLKHFQILDGIIGATQDVDLVCLRRRGIVRIQVAVLNLNMFKKEDGVGPASVSAGVYVKLNGYNLRFVLEEDDFIPEDDFISRIWEHDDDGPDHGANRDDVLPDQDANKNGKNSERGAAQSNTSSAGTIPMETDNCFVNASDAPSQTDAGADLDVDTTVAAGTGVDQQGDTTSITGNEAILPLDAAAHPGVAACVHAHSGLHAVLPAMVEGAPSVVQPAGAASSALVQPVLGTGAPPAGHVDDPAPVRAQGSKMSPVDASSAPAPVAVVPLGPLADCPSGSAPAPVAIVPVGPAARPSSPTLGTDRSSPILQQPTPTARPKTPMGTMSGGLASPLWRSNRHAVSADGSSSTDEHSLAKAMQRQASRNLDSTPGYFPLYAIASYVVYATTIGAPIAVQGGVYAVAAGGYGGFFPTWVAA</sequence>
<evidence type="ECO:0000313" key="3">
    <source>
        <dbReference type="Proteomes" id="UP000019116"/>
    </source>
</evidence>
<reference evidence="2" key="2">
    <citation type="submission" date="2018-10" db="UniProtKB">
        <authorList>
            <consortium name="EnsemblPlants"/>
        </authorList>
    </citation>
    <scope>IDENTIFICATION</scope>
</reference>
<feature type="region of interest" description="Disordered" evidence="1">
    <location>
        <begin position="682"/>
        <end position="705"/>
    </location>
</feature>
<dbReference type="AlphaFoldDB" id="A0A3B6TWP2"/>